<gene>
    <name evidence="11" type="primary">yeiM</name>
    <name evidence="11" type="ORF">GCM10007940_09220</name>
</gene>
<keyword evidence="12" id="KW-1185">Reference proteome</keyword>
<feature type="transmembrane region" description="Helical" evidence="7">
    <location>
        <begin position="375"/>
        <end position="400"/>
    </location>
</feature>
<dbReference type="PANTHER" id="PTHR10590">
    <property type="entry name" value="SODIUM/NUCLEOSIDE COTRANSPORTER"/>
    <property type="match status" value="1"/>
</dbReference>
<reference evidence="11" key="1">
    <citation type="journal article" date="2014" name="Int. J. Syst. Evol. Microbiol.">
        <title>Complete genome sequence of Corynebacterium casei LMG S-19264T (=DSM 44701T), isolated from a smear-ripened cheese.</title>
        <authorList>
            <consortium name="US DOE Joint Genome Institute (JGI-PGF)"/>
            <person name="Walter F."/>
            <person name="Albersmeier A."/>
            <person name="Kalinowski J."/>
            <person name="Ruckert C."/>
        </authorList>
    </citation>
    <scope>NUCLEOTIDE SEQUENCE</scope>
    <source>
        <strain evidence="11">NBRC 108769</strain>
    </source>
</reference>
<dbReference type="Proteomes" id="UP001156666">
    <property type="component" value="Unassembled WGS sequence"/>
</dbReference>
<keyword evidence="5 7" id="KW-1133">Transmembrane helix</keyword>
<keyword evidence="6 7" id="KW-0472">Membrane</keyword>
<evidence type="ECO:0000256" key="3">
    <source>
        <dbReference type="ARBA" id="ARBA00022475"/>
    </source>
</evidence>
<dbReference type="InterPro" id="IPR011642">
    <property type="entry name" value="Gate_dom"/>
</dbReference>
<dbReference type="InterPro" id="IPR008276">
    <property type="entry name" value="C_nuclsd_transpt"/>
</dbReference>
<evidence type="ECO:0000256" key="2">
    <source>
        <dbReference type="ARBA" id="ARBA00009033"/>
    </source>
</evidence>
<feature type="transmembrane region" description="Helical" evidence="7">
    <location>
        <begin position="412"/>
        <end position="432"/>
    </location>
</feature>
<dbReference type="PANTHER" id="PTHR10590:SF4">
    <property type="entry name" value="SOLUTE CARRIER FAMILY 28 MEMBER 3"/>
    <property type="match status" value="1"/>
</dbReference>
<dbReference type="GO" id="GO:0005886">
    <property type="term" value="C:plasma membrane"/>
    <property type="evidence" value="ECO:0007669"/>
    <property type="project" value="UniProtKB-SubCell"/>
</dbReference>
<evidence type="ECO:0000256" key="6">
    <source>
        <dbReference type="ARBA" id="ARBA00023136"/>
    </source>
</evidence>
<dbReference type="InterPro" id="IPR002668">
    <property type="entry name" value="CNT_N_dom"/>
</dbReference>
<evidence type="ECO:0000259" key="9">
    <source>
        <dbReference type="Pfam" id="PF07662"/>
    </source>
</evidence>
<evidence type="ECO:0000256" key="1">
    <source>
        <dbReference type="ARBA" id="ARBA00004651"/>
    </source>
</evidence>
<feature type="transmembrane region" description="Helical" evidence="7">
    <location>
        <begin position="92"/>
        <end position="117"/>
    </location>
</feature>
<feature type="transmembrane region" description="Helical" evidence="7">
    <location>
        <begin position="172"/>
        <end position="194"/>
    </location>
</feature>
<organism evidence="11 12">
    <name type="scientific">Portibacter lacus</name>
    <dbReference type="NCBI Taxonomy" id="1099794"/>
    <lineage>
        <taxon>Bacteria</taxon>
        <taxon>Pseudomonadati</taxon>
        <taxon>Bacteroidota</taxon>
        <taxon>Saprospiria</taxon>
        <taxon>Saprospirales</taxon>
        <taxon>Haliscomenobacteraceae</taxon>
        <taxon>Portibacter</taxon>
    </lineage>
</organism>
<keyword evidence="3" id="KW-1003">Cell membrane</keyword>
<accession>A0AA37SLG8</accession>
<proteinExistence type="inferred from homology"/>
<dbReference type="InterPro" id="IPR011657">
    <property type="entry name" value="CNT_C_dom"/>
</dbReference>
<dbReference type="EMBL" id="BSOH01000005">
    <property type="protein sequence ID" value="GLR16307.1"/>
    <property type="molecule type" value="Genomic_DNA"/>
</dbReference>
<keyword evidence="4 7" id="KW-0812">Transmembrane</keyword>
<dbReference type="Pfam" id="PF07670">
    <property type="entry name" value="Gate"/>
    <property type="match status" value="1"/>
</dbReference>
<evidence type="ECO:0000313" key="12">
    <source>
        <dbReference type="Proteomes" id="UP001156666"/>
    </source>
</evidence>
<dbReference type="Pfam" id="PF01773">
    <property type="entry name" value="Nucleos_tra2_N"/>
    <property type="match status" value="1"/>
</dbReference>
<dbReference type="GO" id="GO:0015293">
    <property type="term" value="F:symporter activity"/>
    <property type="evidence" value="ECO:0007669"/>
    <property type="project" value="TreeGrafter"/>
</dbReference>
<feature type="transmembrane region" description="Helical" evidence="7">
    <location>
        <begin position="265"/>
        <end position="288"/>
    </location>
</feature>
<feature type="domain" description="Concentrative nucleoside transporter N-terminal" evidence="8">
    <location>
        <begin position="12"/>
        <end position="85"/>
    </location>
</feature>
<feature type="domain" description="Concentrative nucleoside transporter C-terminal" evidence="9">
    <location>
        <begin position="209"/>
        <end position="430"/>
    </location>
</feature>
<comment type="subcellular location">
    <subcellularLocation>
        <location evidence="1">Cell membrane</location>
        <topology evidence="1">Multi-pass membrane protein</topology>
    </subcellularLocation>
</comment>
<feature type="transmembrane region" description="Helical" evidence="7">
    <location>
        <begin position="206"/>
        <end position="229"/>
    </location>
</feature>
<dbReference type="RefSeq" id="WP_235293108.1">
    <property type="nucleotide sequence ID" value="NZ_BSOH01000005.1"/>
</dbReference>
<protein>
    <submittedName>
        <fullName evidence="11">Nucleoside transporter</fullName>
    </submittedName>
</protein>
<feature type="domain" description="Nucleoside transporter/FeoB GTPase Gate" evidence="10">
    <location>
        <begin position="97"/>
        <end position="196"/>
    </location>
</feature>
<name>A0AA37SLG8_9BACT</name>
<evidence type="ECO:0000256" key="7">
    <source>
        <dbReference type="SAM" id="Phobius"/>
    </source>
</evidence>
<evidence type="ECO:0000256" key="4">
    <source>
        <dbReference type="ARBA" id="ARBA00022692"/>
    </source>
</evidence>
<evidence type="ECO:0000259" key="10">
    <source>
        <dbReference type="Pfam" id="PF07670"/>
    </source>
</evidence>
<evidence type="ECO:0000256" key="5">
    <source>
        <dbReference type="ARBA" id="ARBA00022989"/>
    </source>
</evidence>
<reference evidence="11" key="2">
    <citation type="submission" date="2023-01" db="EMBL/GenBank/DDBJ databases">
        <title>Draft genome sequence of Portibacter lacus strain NBRC 108769.</title>
        <authorList>
            <person name="Sun Q."/>
            <person name="Mori K."/>
        </authorList>
    </citation>
    <scope>NUCLEOTIDE SEQUENCE</scope>
    <source>
        <strain evidence="11">NBRC 108769</strain>
    </source>
</reference>
<comment type="similarity">
    <text evidence="2">Belongs to the concentrative nucleoside transporter (CNT) (TC 2.A.41) family.</text>
</comment>
<evidence type="ECO:0000259" key="8">
    <source>
        <dbReference type="Pfam" id="PF01773"/>
    </source>
</evidence>
<feature type="transmembrane region" description="Helical" evidence="7">
    <location>
        <begin position="31"/>
        <end position="55"/>
    </location>
</feature>
<comment type="caution">
    <text evidence="11">The sequence shown here is derived from an EMBL/GenBank/DDBJ whole genome shotgun (WGS) entry which is preliminary data.</text>
</comment>
<evidence type="ECO:0000313" key="11">
    <source>
        <dbReference type="EMBL" id="GLR16307.1"/>
    </source>
</evidence>
<dbReference type="GO" id="GO:0005337">
    <property type="term" value="F:nucleoside transmembrane transporter activity"/>
    <property type="evidence" value="ECO:0007669"/>
    <property type="project" value="InterPro"/>
</dbReference>
<dbReference type="AlphaFoldDB" id="A0AA37SLG8"/>
<feature type="transmembrane region" description="Helical" evidence="7">
    <location>
        <begin position="308"/>
        <end position="329"/>
    </location>
</feature>
<feature type="transmembrane region" description="Helical" evidence="7">
    <location>
        <begin position="7"/>
        <end position="25"/>
    </location>
</feature>
<sequence>MEFLTDLSRGVLGIVVLILVCYLFSAKKREINWKLVGTGIGLQVLLALLLLKVPFINSAFDWIADKFAKLLQFSGAGAEFLFGNLITDSDSFGYIFAFQVLPTIVFFSAISSMLYYFGILQKVVYVLAWVMSKTMGLSGPESLATAANVFIGQTEAPLVVKPYLEKMTRSEILCLMTGGMATIAGGVFAAYIGFLGGTDPELQAYFAKHLLTASIISAPAAIVAAKILLPETKSKDISSQLEMEGSTANNVLDAISTGTTDGLKLAVNVGVMLLVFTALIALANAIMLKFVGSWTGLNDWVIGFTDGRFAGFDFTFILGVLFAPFAWILGTPSEDVLLVGQLLGQKTILNEFFAYAELNNLREAGANLSPKSLIIATYALCGFANFASIGIQIGGISAIAPGQRKNLTELGIKALIGGTIACFLTACIAGVLY</sequence>
<dbReference type="Pfam" id="PF07662">
    <property type="entry name" value="Nucleos_tra2_C"/>
    <property type="match status" value="1"/>
</dbReference>